<dbReference type="EMBL" id="BJYS01000024">
    <property type="protein sequence ID" value="GEO05483.1"/>
    <property type="molecule type" value="Genomic_DNA"/>
</dbReference>
<dbReference type="Proteomes" id="UP000321532">
    <property type="component" value="Unassembled WGS sequence"/>
</dbReference>
<dbReference type="AlphaFoldDB" id="A0A512B0J6"/>
<keyword evidence="1" id="KW-0812">Transmembrane</keyword>
<organism evidence="2 3">
    <name type="scientific">Adhaeribacter aerolatus</name>
    <dbReference type="NCBI Taxonomy" id="670289"/>
    <lineage>
        <taxon>Bacteria</taxon>
        <taxon>Pseudomonadati</taxon>
        <taxon>Bacteroidota</taxon>
        <taxon>Cytophagia</taxon>
        <taxon>Cytophagales</taxon>
        <taxon>Hymenobacteraceae</taxon>
        <taxon>Adhaeribacter</taxon>
    </lineage>
</organism>
<feature type="transmembrane region" description="Helical" evidence="1">
    <location>
        <begin position="108"/>
        <end position="125"/>
    </location>
</feature>
<accession>A0A512B0J6</accession>
<evidence type="ECO:0000313" key="2">
    <source>
        <dbReference type="EMBL" id="GEO05483.1"/>
    </source>
</evidence>
<comment type="caution">
    <text evidence="2">The sequence shown here is derived from an EMBL/GenBank/DDBJ whole genome shotgun (WGS) entry which is preliminary data.</text>
</comment>
<feature type="transmembrane region" description="Helical" evidence="1">
    <location>
        <begin position="146"/>
        <end position="166"/>
    </location>
</feature>
<proteinExistence type="predicted"/>
<dbReference type="RefSeq" id="WP_146899559.1">
    <property type="nucleotide sequence ID" value="NZ_BJYS01000024.1"/>
</dbReference>
<gene>
    <name evidence="2" type="ORF">AAE02nite_31470</name>
</gene>
<dbReference type="OrthoDB" id="797384at2"/>
<reference evidence="2 3" key="1">
    <citation type="submission" date="2019-07" db="EMBL/GenBank/DDBJ databases">
        <title>Whole genome shotgun sequence of Adhaeribacter aerolatus NBRC 106133.</title>
        <authorList>
            <person name="Hosoyama A."/>
            <person name="Uohara A."/>
            <person name="Ohji S."/>
            <person name="Ichikawa N."/>
        </authorList>
    </citation>
    <scope>NUCLEOTIDE SEQUENCE [LARGE SCALE GENOMIC DNA]</scope>
    <source>
        <strain evidence="2 3">NBRC 106133</strain>
    </source>
</reference>
<keyword evidence="1" id="KW-1133">Transmembrane helix</keyword>
<name>A0A512B0J6_9BACT</name>
<evidence type="ECO:0000313" key="3">
    <source>
        <dbReference type="Proteomes" id="UP000321532"/>
    </source>
</evidence>
<keyword evidence="3" id="KW-1185">Reference proteome</keyword>
<feature type="transmembrane region" description="Helical" evidence="1">
    <location>
        <begin position="68"/>
        <end position="88"/>
    </location>
</feature>
<sequence>MEILAYYKFEKIKLRDLIILILYLFGSLLIFYLADKKSLSEANVLIAEYSLITQLILYAFLYRSLRNLSVYFLWLLVAIMHFLMSFTFKGNLNDAMPGVQAANGLRDTIILLLLFQVLRFGSLYFQKRELIPPFKNRLRKVPEERTVTFIDFIAFFLYITVAIYLMQVSS</sequence>
<feature type="transmembrane region" description="Helical" evidence="1">
    <location>
        <begin position="44"/>
        <end position="61"/>
    </location>
</feature>
<keyword evidence="1" id="KW-0472">Membrane</keyword>
<feature type="transmembrane region" description="Helical" evidence="1">
    <location>
        <begin position="12"/>
        <end position="32"/>
    </location>
</feature>
<evidence type="ECO:0000256" key="1">
    <source>
        <dbReference type="SAM" id="Phobius"/>
    </source>
</evidence>
<protein>
    <submittedName>
        <fullName evidence="2">Uncharacterized protein</fullName>
    </submittedName>
</protein>